<dbReference type="RefSeq" id="WP_260976923.1">
    <property type="nucleotide sequence ID" value="NZ_JAOANI010000022.1"/>
</dbReference>
<feature type="transmembrane region" description="Helical" evidence="1">
    <location>
        <begin position="144"/>
        <end position="167"/>
    </location>
</feature>
<reference evidence="2" key="1">
    <citation type="journal article" date="2022" name="Front. Microbiol.">
        <title>Genome-based taxonomic rearrangement of Oceanobacter-related bacteria including the description of Thalassolituus hydrocarbonoclasticus sp. nov. and Thalassolituus pacificus sp. nov. and emended description of the genus Thalassolituus.</title>
        <authorList>
            <person name="Dong C."/>
            <person name="Wei L."/>
            <person name="Wang J."/>
            <person name="Lai Q."/>
            <person name="Huang Z."/>
            <person name="Shao Z."/>
        </authorList>
    </citation>
    <scope>NUCLEOTIDE SEQUENCE</scope>
    <source>
        <strain evidence="2">59MF3M-4</strain>
    </source>
</reference>
<evidence type="ECO:0000313" key="3">
    <source>
        <dbReference type="Proteomes" id="UP001147830"/>
    </source>
</evidence>
<accession>A0A9X3ATE9</accession>
<proteinExistence type="predicted"/>
<feature type="transmembrane region" description="Helical" evidence="1">
    <location>
        <begin position="246"/>
        <end position="269"/>
    </location>
</feature>
<evidence type="ECO:0000256" key="1">
    <source>
        <dbReference type="SAM" id="Phobius"/>
    </source>
</evidence>
<reference evidence="2" key="2">
    <citation type="submission" date="2022-08" db="EMBL/GenBank/DDBJ databases">
        <authorList>
            <person name="Dong C."/>
        </authorList>
    </citation>
    <scope>NUCLEOTIDE SEQUENCE</scope>
    <source>
        <strain evidence="2">59MF3M-4</strain>
    </source>
</reference>
<protein>
    <recommendedName>
        <fullName evidence="4">DUF2232 domain-containing protein</fullName>
    </recommendedName>
</protein>
<feature type="transmembrane region" description="Helical" evidence="1">
    <location>
        <begin position="212"/>
        <end position="234"/>
    </location>
</feature>
<keyword evidence="3" id="KW-1185">Reference proteome</keyword>
<feature type="transmembrane region" description="Helical" evidence="1">
    <location>
        <begin position="48"/>
        <end position="65"/>
    </location>
</feature>
<evidence type="ECO:0008006" key="4">
    <source>
        <dbReference type="Google" id="ProtNLM"/>
    </source>
</evidence>
<organism evidence="2 3">
    <name type="scientific">Thalassolituus pacificus</name>
    <dbReference type="NCBI Taxonomy" id="2975440"/>
    <lineage>
        <taxon>Bacteria</taxon>
        <taxon>Pseudomonadati</taxon>
        <taxon>Pseudomonadota</taxon>
        <taxon>Gammaproteobacteria</taxon>
        <taxon>Oceanospirillales</taxon>
        <taxon>Oceanospirillaceae</taxon>
        <taxon>Thalassolituus</taxon>
    </lineage>
</organism>
<dbReference type="Proteomes" id="UP001147830">
    <property type="component" value="Unassembled WGS sequence"/>
</dbReference>
<dbReference type="EMBL" id="JAOANI010000022">
    <property type="protein sequence ID" value="MCT7360078.1"/>
    <property type="molecule type" value="Genomic_DNA"/>
</dbReference>
<feature type="transmembrane region" description="Helical" evidence="1">
    <location>
        <begin position="188"/>
        <end position="206"/>
    </location>
</feature>
<dbReference type="AlphaFoldDB" id="A0A9X3ATE9"/>
<name>A0A9X3ATE9_9GAMM</name>
<keyword evidence="1" id="KW-1133">Transmembrane helix</keyword>
<feature type="transmembrane region" description="Helical" evidence="1">
    <location>
        <begin position="95"/>
        <end position="112"/>
    </location>
</feature>
<evidence type="ECO:0000313" key="2">
    <source>
        <dbReference type="EMBL" id="MCT7360078.1"/>
    </source>
</evidence>
<comment type="caution">
    <text evidence="2">The sequence shown here is derived from an EMBL/GenBank/DDBJ whole genome shotgun (WGS) entry which is preliminary data.</text>
</comment>
<keyword evidence="1" id="KW-0812">Transmembrane</keyword>
<feature type="transmembrane region" description="Helical" evidence="1">
    <location>
        <begin position="15"/>
        <end position="41"/>
    </location>
</feature>
<keyword evidence="1" id="KW-0472">Membrane</keyword>
<sequence>MKALAKWAMSGRWQAIVAAGGCLAVPLLFWIGAAILALVVLRQGVREGGQVVLWAVLPAIAWSAIGDPTPLIVAIGTSAMAALLRYSIRLDWSMLLACGLGVLVYLLLPLLLSEVLPQVVASSETAVSGALKDQPELLAHLQPLIAPMINGVLAALHVLVFILCLLLGRYWQSELYNPGGFGTEFKQLRLPLAFSLPATLVCLTAGQLQPDLAGLTPVLTVPLMIAGLALFHGVVKISQASPNWMLLVYLALMLFGPYMYTLLIFVALLDSLLNIRTRLKDTAGNE</sequence>
<gene>
    <name evidence="2" type="ORF">NYR02_13740</name>
</gene>